<feature type="domain" description="Integrase catalytic" evidence="9">
    <location>
        <begin position="464"/>
        <end position="638"/>
    </location>
</feature>
<evidence type="ECO:0000256" key="6">
    <source>
        <dbReference type="SAM" id="Coils"/>
    </source>
</evidence>
<dbReference type="SUPFAM" id="SSF57756">
    <property type="entry name" value="Retrovirus zinc finger-like domains"/>
    <property type="match status" value="1"/>
</dbReference>
<dbReference type="PANTHER" id="PTHR42648:SF28">
    <property type="entry name" value="TRANSPOSON-ENCODED PROTEIN WITH RIBONUCLEASE H-LIKE AND RETROVIRUS ZINC FINGER-LIKE DOMAINS"/>
    <property type="match status" value="1"/>
</dbReference>
<feature type="compositionally biased region" description="Polar residues" evidence="7">
    <location>
        <begin position="758"/>
        <end position="770"/>
    </location>
</feature>
<evidence type="ECO:0000259" key="9">
    <source>
        <dbReference type="PROSITE" id="PS50994"/>
    </source>
</evidence>
<dbReference type="InterPro" id="IPR001584">
    <property type="entry name" value="Integrase_cat-core"/>
</dbReference>
<dbReference type="InterPro" id="IPR039537">
    <property type="entry name" value="Retrotran_Ty1/copia-like"/>
</dbReference>
<dbReference type="PANTHER" id="PTHR42648">
    <property type="entry name" value="TRANSPOSASE, PUTATIVE-RELATED"/>
    <property type="match status" value="1"/>
</dbReference>
<dbReference type="GO" id="GO:0006508">
    <property type="term" value="P:proteolysis"/>
    <property type="evidence" value="ECO:0007669"/>
    <property type="project" value="UniProtKB-KW"/>
</dbReference>
<dbReference type="PROSITE" id="PS50994">
    <property type="entry name" value="INTEGRASE"/>
    <property type="match status" value="1"/>
</dbReference>
<evidence type="ECO:0000256" key="2">
    <source>
        <dbReference type="ARBA" id="ARBA00022723"/>
    </source>
</evidence>
<evidence type="ECO:0000259" key="8">
    <source>
        <dbReference type="PROSITE" id="PS50158"/>
    </source>
</evidence>
<dbReference type="GO" id="GO:0015074">
    <property type="term" value="P:DNA integration"/>
    <property type="evidence" value="ECO:0007669"/>
    <property type="project" value="InterPro"/>
</dbReference>
<gene>
    <name evidence="10" type="ORF">Sangu_2628700</name>
</gene>
<reference evidence="10" key="1">
    <citation type="submission" date="2020-06" db="EMBL/GenBank/DDBJ databases">
        <authorList>
            <person name="Li T."/>
            <person name="Hu X."/>
            <person name="Zhang T."/>
            <person name="Song X."/>
            <person name="Zhang H."/>
            <person name="Dai N."/>
            <person name="Sheng W."/>
            <person name="Hou X."/>
            <person name="Wei L."/>
        </authorList>
    </citation>
    <scope>NUCLEOTIDE SEQUENCE</scope>
    <source>
        <strain evidence="10">G01</strain>
        <tissue evidence="10">Leaf</tissue>
    </source>
</reference>
<feature type="coiled-coil region" evidence="6">
    <location>
        <begin position="169"/>
        <end position="196"/>
    </location>
</feature>
<dbReference type="Gene3D" id="3.30.420.10">
    <property type="entry name" value="Ribonuclease H-like superfamily/Ribonuclease H"/>
    <property type="match status" value="1"/>
</dbReference>
<dbReference type="SUPFAM" id="SSF53098">
    <property type="entry name" value="Ribonuclease H-like"/>
    <property type="match status" value="1"/>
</dbReference>
<evidence type="ECO:0000313" key="10">
    <source>
        <dbReference type="EMBL" id="KAL0289089.1"/>
    </source>
</evidence>
<reference evidence="10" key="2">
    <citation type="journal article" date="2024" name="Plant">
        <title>Genomic evolution and insights into agronomic trait innovations of Sesamum species.</title>
        <authorList>
            <person name="Miao H."/>
            <person name="Wang L."/>
            <person name="Qu L."/>
            <person name="Liu H."/>
            <person name="Sun Y."/>
            <person name="Le M."/>
            <person name="Wang Q."/>
            <person name="Wei S."/>
            <person name="Zheng Y."/>
            <person name="Lin W."/>
            <person name="Duan Y."/>
            <person name="Cao H."/>
            <person name="Xiong S."/>
            <person name="Wang X."/>
            <person name="Wei L."/>
            <person name="Li C."/>
            <person name="Ma Q."/>
            <person name="Ju M."/>
            <person name="Zhao R."/>
            <person name="Li G."/>
            <person name="Mu C."/>
            <person name="Tian Q."/>
            <person name="Mei H."/>
            <person name="Zhang T."/>
            <person name="Gao T."/>
            <person name="Zhang H."/>
        </authorList>
    </citation>
    <scope>NUCLEOTIDE SEQUENCE</scope>
    <source>
        <strain evidence="10">G01</strain>
    </source>
</reference>
<keyword evidence="5" id="KW-0863">Zinc-finger</keyword>
<protein>
    <submittedName>
        <fullName evidence="10">Retrovirus-related Pol polyprotein from transposon TNT 1-94</fullName>
    </submittedName>
</protein>
<dbReference type="GO" id="GO:0004190">
    <property type="term" value="F:aspartic-type endopeptidase activity"/>
    <property type="evidence" value="ECO:0007669"/>
    <property type="project" value="UniProtKB-KW"/>
</dbReference>
<keyword evidence="1" id="KW-0645">Protease</keyword>
<dbReference type="PROSITE" id="PS50158">
    <property type="entry name" value="ZF_CCHC"/>
    <property type="match status" value="1"/>
</dbReference>
<dbReference type="Pfam" id="PF07727">
    <property type="entry name" value="RVT_2"/>
    <property type="match status" value="1"/>
</dbReference>
<dbReference type="GO" id="GO:0003676">
    <property type="term" value="F:nucleic acid binding"/>
    <property type="evidence" value="ECO:0007669"/>
    <property type="project" value="InterPro"/>
</dbReference>
<dbReference type="SUPFAM" id="SSF56672">
    <property type="entry name" value="DNA/RNA polymerases"/>
    <property type="match status" value="1"/>
</dbReference>
<dbReference type="CDD" id="cd09272">
    <property type="entry name" value="RNase_HI_RT_Ty1"/>
    <property type="match status" value="1"/>
</dbReference>
<name>A0AAW2J3S0_9LAMI</name>
<dbReference type="InterPro" id="IPR036397">
    <property type="entry name" value="RNaseH_sf"/>
</dbReference>
<dbReference type="InterPro" id="IPR054722">
    <property type="entry name" value="PolX-like_BBD"/>
</dbReference>
<keyword evidence="4" id="KW-0378">Hydrolase</keyword>
<evidence type="ECO:0000256" key="7">
    <source>
        <dbReference type="SAM" id="MobiDB-lite"/>
    </source>
</evidence>
<keyword evidence="2" id="KW-0479">Metal-binding</keyword>
<dbReference type="InterPro" id="IPR036875">
    <property type="entry name" value="Znf_CCHC_sf"/>
</dbReference>
<dbReference type="InterPro" id="IPR001878">
    <property type="entry name" value="Znf_CCHC"/>
</dbReference>
<dbReference type="InterPro" id="IPR057670">
    <property type="entry name" value="SH3_retrovirus"/>
</dbReference>
<dbReference type="GO" id="GO:0008270">
    <property type="term" value="F:zinc ion binding"/>
    <property type="evidence" value="ECO:0007669"/>
    <property type="project" value="UniProtKB-KW"/>
</dbReference>
<keyword evidence="5" id="KW-0862">Zinc</keyword>
<dbReference type="InterPro" id="IPR012337">
    <property type="entry name" value="RNaseH-like_sf"/>
</dbReference>
<feature type="domain" description="CCHC-type" evidence="8">
    <location>
        <begin position="227"/>
        <end position="240"/>
    </location>
</feature>
<keyword evidence="3" id="KW-0064">Aspartyl protease</keyword>
<evidence type="ECO:0000256" key="5">
    <source>
        <dbReference type="PROSITE-ProRule" id="PRU00047"/>
    </source>
</evidence>
<sequence length="1202" mass="137549">MLNGDNFSDWKDQVLLTLGCMDLDLAFRVDEPPIPTDSSTPTEKASYELWERSNRLSLMLIKKHISKVFGVQSQCTKVKDFLKAIEDQYVRSDKALASTLMKRLSDVKYNGSRSVREHIMHMRDIAAQLKPLEVDISEPFLVHLILNSLPKEYGPFKITYNAQKEKWSVNELLTMCVQEEERLKNENIEVANLVTQNKGKGKRGKFGPYEKKTGNMSNESFGNKITCFFCRKIGHKKKDCLKYKKWLEKKGNFISCVCYESNFVKVPDNTWWIDSGSTIHVANTMQGFLSLRKPMGSEQSIYSGNQMRSQVEAVGTFRLVFNNGYVLDLESTFYVPSFSRNLVSIAKLVPLGYVFNFSKSSFSVMKNNVIVGNGYLDNGLYKFDLDSNFYSTHLITENGIGTKRCVIKENSSMLWHKRLGHISIERLKRLTNDGILKDLDFSNFGTCVDCIKGKQTNKSNKGAKRSSTVLELIHTDICGPFPPCFNGQRYFVSFIDDYSRYMYLYLIFDKSEAFDAFKAYKVEVEKQLEKSIKIVRSDRGGEYYGRYTEKGQNPGPFAAFLKEEGIIAQYTMPGTPQQNGVAERRNRTLMDMVRSMMSHTNLSLELWSEALKTAVYILNRVPSKVVPKTPFELWKGWKPSLGHLHIWGCPVEVRIYNPNIRKLDPRTISGYFIGYAENSKGYRFYCPSHIPRIVEARNAKFLEDLEVSGSNIPRKEVFEEDQVSSKTLGELTVYPDYPPSIKGKQSNQEQSPTKDNENVEPSTLNNQNQDENVEVRRSSRVKKSAISSDYIVYLQESDFDIGLENDPTSFSQAMSSENFNLWHNAMKEEIASMDKNQVWELTKLPEGAKPVGCKWVYKTKRNPSGKIERYKARLVAKGYTQKEGIDYRETFSPVSKKDSFRIIMALVAHFDLELHQMDVKTAFLNGDLEEEVYMSQPEGFSHDSNLVCKLKKSIYGLKQASRQWYIKFHNVVSSFGFKENIVDQCIYLKVSGSKYIFLVLYVDDILLASSDMGLLHETKVFLAKNFEMKDMGEASYVIVGMLGRYQSNPGIEHWKAAKKIPVNPLQDIFFANGAISWKSTKQTITASSTMEAEFVACYEATSQALWLRHFITGLKIVDSIFRPIQIFCDNSAAVFFSKNNKSGSRNKHIDIKYLVVREKVNKKEIVIQHIRTELMVADPMTKALPANSYRNHVDRMGLVNPM</sequence>
<dbReference type="Pfam" id="PF00665">
    <property type="entry name" value="rve"/>
    <property type="match status" value="1"/>
</dbReference>
<accession>A0AAW2J3S0</accession>
<dbReference type="EMBL" id="JACGWK010001415">
    <property type="protein sequence ID" value="KAL0289089.1"/>
    <property type="molecule type" value="Genomic_DNA"/>
</dbReference>
<evidence type="ECO:0000256" key="4">
    <source>
        <dbReference type="ARBA" id="ARBA00022801"/>
    </source>
</evidence>
<dbReference type="InterPro" id="IPR025724">
    <property type="entry name" value="GAG-pre-integrase_dom"/>
</dbReference>
<evidence type="ECO:0000256" key="3">
    <source>
        <dbReference type="ARBA" id="ARBA00022750"/>
    </source>
</evidence>
<dbReference type="Pfam" id="PF13976">
    <property type="entry name" value="gag_pre-integrs"/>
    <property type="match status" value="1"/>
</dbReference>
<evidence type="ECO:0000256" key="1">
    <source>
        <dbReference type="ARBA" id="ARBA00022670"/>
    </source>
</evidence>
<feature type="region of interest" description="Disordered" evidence="7">
    <location>
        <begin position="729"/>
        <end position="779"/>
    </location>
</feature>
<dbReference type="Pfam" id="PF22936">
    <property type="entry name" value="Pol_BBD"/>
    <property type="match status" value="1"/>
</dbReference>
<dbReference type="Pfam" id="PF25597">
    <property type="entry name" value="SH3_retrovirus"/>
    <property type="match status" value="1"/>
</dbReference>
<dbReference type="AlphaFoldDB" id="A0AAW2J3S0"/>
<comment type="caution">
    <text evidence="10">The sequence shown here is derived from an EMBL/GenBank/DDBJ whole genome shotgun (WGS) entry which is preliminary data.</text>
</comment>
<dbReference type="InterPro" id="IPR043502">
    <property type="entry name" value="DNA/RNA_pol_sf"/>
</dbReference>
<proteinExistence type="predicted"/>
<organism evidence="10">
    <name type="scientific">Sesamum angustifolium</name>
    <dbReference type="NCBI Taxonomy" id="2727405"/>
    <lineage>
        <taxon>Eukaryota</taxon>
        <taxon>Viridiplantae</taxon>
        <taxon>Streptophyta</taxon>
        <taxon>Embryophyta</taxon>
        <taxon>Tracheophyta</taxon>
        <taxon>Spermatophyta</taxon>
        <taxon>Magnoliopsida</taxon>
        <taxon>eudicotyledons</taxon>
        <taxon>Gunneridae</taxon>
        <taxon>Pentapetalae</taxon>
        <taxon>asterids</taxon>
        <taxon>lamiids</taxon>
        <taxon>Lamiales</taxon>
        <taxon>Pedaliaceae</taxon>
        <taxon>Sesamum</taxon>
    </lineage>
</organism>
<keyword evidence="6" id="KW-0175">Coiled coil</keyword>
<dbReference type="InterPro" id="IPR013103">
    <property type="entry name" value="RVT_2"/>
</dbReference>
<dbReference type="Pfam" id="PF14223">
    <property type="entry name" value="Retrotran_gag_2"/>
    <property type="match status" value="1"/>
</dbReference>